<dbReference type="Gene3D" id="1.10.10.10">
    <property type="entry name" value="Winged helix-like DNA-binding domain superfamily/Winged helix DNA-binding domain"/>
    <property type="match status" value="1"/>
</dbReference>
<dbReference type="GO" id="GO:0008270">
    <property type="term" value="F:zinc ion binding"/>
    <property type="evidence" value="ECO:0007669"/>
    <property type="project" value="UniProtKB-KW"/>
</dbReference>
<dbReference type="InterPro" id="IPR000433">
    <property type="entry name" value="Znf_ZZ"/>
</dbReference>
<name>A0A9W8JR84_9AGAR</name>
<dbReference type="CDD" id="cd02336">
    <property type="entry name" value="ZZ_RSC8"/>
    <property type="match status" value="1"/>
</dbReference>
<keyword evidence="2" id="KW-0863">Zinc-finger</keyword>
<dbReference type="GO" id="GO:0048858">
    <property type="term" value="P:cell projection morphogenesis"/>
    <property type="evidence" value="ECO:0007669"/>
    <property type="project" value="TreeGrafter"/>
</dbReference>
<dbReference type="OrthoDB" id="118550at2759"/>
<proteinExistence type="predicted"/>
<dbReference type="AlphaFoldDB" id="A0A9W8JR84"/>
<keyword evidence="4" id="KW-0805">Transcription regulation</keyword>
<dbReference type="Pfam" id="PF00569">
    <property type="entry name" value="ZZ"/>
    <property type="match status" value="1"/>
</dbReference>
<feature type="region of interest" description="Disordered" evidence="7">
    <location>
        <begin position="33"/>
        <end position="53"/>
    </location>
</feature>
<gene>
    <name evidence="9" type="ORF">NLJ89_g10738</name>
</gene>
<dbReference type="SUPFAM" id="SSF46689">
    <property type="entry name" value="Homeodomain-like"/>
    <property type="match status" value="1"/>
</dbReference>
<evidence type="ECO:0000256" key="2">
    <source>
        <dbReference type="ARBA" id="ARBA00022771"/>
    </source>
</evidence>
<organism evidence="9 10">
    <name type="scientific">Agrocybe chaxingu</name>
    <dbReference type="NCBI Taxonomy" id="84603"/>
    <lineage>
        <taxon>Eukaryota</taxon>
        <taxon>Fungi</taxon>
        <taxon>Dikarya</taxon>
        <taxon>Basidiomycota</taxon>
        <taxon>Agaricomycotina</taxon>
        <taxon>Agaricomycetes</taxon>
        <taxon>Agaricomycetidae</taxon>
        <taxon>Agaricales</taxon>
        <taxon>Agaricineae</taxon>
        <taxon>Strophariaceae</taxon>
        <taxon>Agrocybe</taxon>
    </lineage>
</organism>
<evidence type="ECO:0000256" key="4">
    <source>
        <dbReference type="ARBA" id="ARBA00023015"/>
    </source>
</evidence>
<evidence type="ECO:0000259" key="8">
    <source>
        <dbReference type="PROSITE" id="PS50934"/>
    </source>
</evidence>
<accession>A0A9W8JR84</accession>
<evidence type="ECO:0000256" key="1">
    <source>
        <dbReference type="ARBA" id="ARBA00022723"/>
    </source>
</evidence>
<keyword evidence="3" id="KW-0862">Zinc</keyword>
<protein>
    <recommendedName>
        <fullName evidence="8">SWIRM domain-containing protein</fullName>
    </recommendedName>
</protein>
<dbReference type="InterPro" id="IPR009057">
    <property type="entry name" value="Homeodomain-like_sf"/>
</dbReference>
<evidence type="ECO:0000256" key="7">
    <source>
        <dbReference type="SAM" id="MobiDB-lite"/>
    </source>
</evidence>
<dbReference type="GO" id="GO:0005634">
    <property type="term" value="C:nucleus"/>
    <property type="evidence" value="ECO:0007669"/>
    <property type="project" value="UniProtKB-ARBA"/>
</dbReference>
<dbReference type="InterPro" id="IPR036388">
    <property type="entry name" value="WH-like_DNA-bd_sf"/>
</dbReference>
<feature type="region of interest" description="Disordered" evidence="7">
    <location>
        <begin position="493"/>
        <end position="516"/>
    </location>
</feature>
<dbReference type="FunFam" id="1.10.10.10:FF:000020">
    <property type="entry name" value="SWI/SNF complex subunit SMARCC2 isoform c"/>
    <property type="match status" value="1"/>
</dbReference>
<dbReference type="GO" id="GO:0010468">
    <property type="term" value="P:regulation of gene expression"/>
    <property type="evidence" value="ECO:0007669"/>
    <property type="project" value="UniProtKB-ARBA"/>
</dbReference>
<dbReference type="PANTHER" id="PTHR15381:SF1">
    <property type="entry name" value="CHONDROITIN SULFATE PROTEOGLYCAN 5"/>
    <property type="match status" value="1"/>
</dbReference>
<evidence type="ECO:0000313" key="10">
    <source>
        <dbReference type="Proteomes" id="UP001148786"/>
    </source>
</evidence>
<evidence type="ECO:0000256" key="6">
    <source>
        <dbReference type="ARBA" id="ARBA00023242"/>
    </source>
</evidence>
<dbReference type="InterPro" id="IPR007526">
    <property type="entry name" value="SWIRM"/>
</dbReference>
<dbReference type="InterPro" id="IPR041984">
    <property type="entry name" value="Rsc8/Ssr1/Ssr2_ZZ"/>
</dbReference>
<comment type="caution">
    <text evidence="9">The sequence shown here is derived from an EMBL/GenBank/DDBJ whole genome shotgun (WGS) entry which is preliminary data.</text>
</comment>
<dbReference type="Proteomes" id="UP001148786">
    <property type="component" value="Unassembled WGS sequence"/>
</dbReference>
<evidence type="ECO:0000313" key="9">
    <source>
        <dbReference type="EMBL" id="KAJ3494755.1"/>
    </source>
</evidence>
<dbReference type="Pfam" id="PF04433">
    <property type="entry name" value="SWIRM"/>
    <property type="match status" value="1"/>
</dbReference>
<dbReference type="PANTHER" id="PTHR15381">
    <property type="entry name" value="CHONDROITIN SULFATE PROTEOGLYCAN 5 -RELATED"/>
    <property type="match status" value="1"/>
</dbReference>
<feature type="compositionally biased region" description="Low complexity" evidence="7">
    <location>
        <begin position="35"/>
        <end position="49"/>
    </location>
</feature>
<keyword evidence="5" id="KW-0804">Transcription</keyword>
<dbReference type="EMBL" id="JANKHO010002096">
    <property type="protein sequence ID" value="KAJ3494755.1"/>
    <property type="molecule type" value="Genomic_DNA"/>
</dbReference>
<sequence>MPIIVTDDLSTAVVHAVDDLIRDIELQAPCEVDNDSSAAEDSSSTCLSSRPTEIPRLEGKSSAIANTSNVKGKSKEGTPSLATESISSAACPFTLLLRPRLPPEILDAALAFLKLKYLRLVCLTNSFLGRIAQRRFYARVTLNSPVRTVVFLQTIIKNPRLAALVRSLRLDVSRQGVIVNGRDGSDGEMRDTSLMATLGETVAMISAAGALVGGLPPNPNGNVNPLLPAANGVPVPVLVPAGPANPPGAAAIPSRLPSPGIAHLTANFYRLLQRALQLMPALTALSLELPNLHSPVWLFEGCSFRLTKFTTSMCYQRPLARFLSGELAEDIEELTLRGFQSETGLYPAFRSLPLEATRLRLEEQARKYLAAQTHEVIVPSYSAWFDMSKIHPVEQRALPEFFNSRSRSKTPAIYKDYRDFMINTYRLRPTEYLTVTACRRNLAGDVCAIMRVHAFLEQWGLINYQIDPELRPAVLAPPFTGHFRVVLDTPRGLQSVHPGTRPNPATGGINGSKVPTAPAAPASLELRNSIYQTTAKASRPITSSEAAALADGSTPVKANGAGIASQNVARSCDTCGADCTQVRYHSLKDKKMEICGPCYLDGRFPSNMYSGRFRGADGGCERRLTRQWCER</sequence>
<dbReference type="PROSITE" id="PS50934">
    <property type="entry name" value="SWIRM"/>
    <property type="match status" value="1"/>
</dbReference>
<keyword evidence="1" id="KW-0479">Metal-binding</keyword>
<feature type="domain" description="SWIRM" evidence="8">
    <location>
        <begin position="376"/>
        <end position="473"/>
    </location>
</feature>
<keyword evidence="6" id="KW-0539">Nucleus</keyword>
<dbReference type="GO" id="GO:1902494">
    <property type="term" value="C:catalytic complex"/>
    <property type="evidence" value="ECO:0007669"/>
    <property type="project" value="UniProtKB-ARBA"/>
</dbReference>
<evidence type="ECO:0000256" key="3">
    <source>
        <dbReference type="ARBA" id="ARBA00022833"/>
    </source>
</evidence>
<keyword evidence="10" id="KW-1185">Reference proteome</keyword>
<reference evidence="9" key="1">
    <citation type="submission" date="2022-07" db="EMBL/GenBank/DDBJ databases">
        <title>Genome Sequence of Agrocybe chaxingu.</title>
        <authorList>
            <person name="Buettner E."/>
        </authorList>
    </citation>
    <scope>NUCLEOTIDE SEQUENCE</scope>
    <source>
        <strain evidence="9">MP-N11</strain>
    </source>
</reference>
<evidence type="ECO:0000256" key="5">
    <source>
        <dbReference type="ARBA" id="ARBA00023163"/>
    </source>
</evidence>